<gene>
    <name evidence="6" type="ORF">H8718_08440</name>
</gene>
<evidence type="ECO:0000256" key="2">
    <source>
        <dbReference type="ARBA" id="ARBA00023012"/>
    </source>
</evidence>
<dbReference type="GO" id="GO:0000156">
    <property type="term" value="F:phosphorelay response regulator activity"/>
    <property type="evidence" value="ECO:0007669"/>
    <property type="project" value="TreeGrafter"/>
</dbReference>
<keyword evidence="7" id="KW-1185">Reference proteome</keyword>
<dbReference type="InterPro" id="IPR016032">
    <property type="entry name" value="Sig_transdc_resp-reg_C-effctor"/>
</dbReference>
<dbReference type="AlphaFoldDB" id="A0A926EK13"/>
<evidence type="ECO:0000313" key="6">
    <source>
        <dbReference type="EMBL" id="MBC8579557.1"/>
    </source>
</evidence>
<keyword evidence="1" id="KW-0597">Phosphoprotein</keyword>
<evidence type="ECO:0000313" key="7">
    <source>
        <dbReference type="Proteomes" id="UP000655830"/>
    </source>
</evidence>
<evidence type="ECO:0000256" key="4">
    <source>
        <dbReference type="PROSITE-ProRule" id="PRU01091"/>
    </source>
</evidence>
<dbReference type="CDD" id="cd00383">
    <property type="entry name" value="trans_reg_C"/>
    <property type="match status" value="1"/>
</dbReference>
<dbReference type="PROSITE" id="PS51755">
    <property type="entry name" value="OMPR_PHOB"/>
    <property type="match status" value="1"/>
</dbReference>
<dbReference type="SUPFAM" id="SSF46894">
    <property type="entry name" value="C-terminal effector domain of the bipartite response regulators"/>
    <property type="match status" value="1"/>
</dbReference>
<dbReference type="RefSeq" id="WP_249332566.1">
    <property type="nucleotide sequence ID" value="NZ_JACRSY010000011.1"/>
</dbReference>
<dbReference type="Proteomes" id="UP000655830">
    <property type="component" value="Unassembled WGS sequence"/>
</dbReference>
<protein>
    <submittedName>
        <fullName evidence="6">Winged helix-turn-helix domain-containing protein</fullName>
    </submittedName>
</protein>
<dbReference type="InterPro" id="IPR039420">
    <property type="entry name" value="WalR-like"/>
</dbReference>
<accession>A0A926EK13</accession>
<evidence type="ECO:0000259" key="5">
    <source>
        <dbReference type="PROSITE" id="PS51755"/>
    </source>
</evidence>
<evidence type="ECO:0000256" key="1">
    <source>
        <dbReference type="ARBA" id="ARBA00022553"/>
    </source>
</evidence>
<proteinExistence type="predicted"/>
<dbReference type="EMBL" id="JACRSY010000011">
    <property type="protein sequence ID" value="MBC8579557.1"/>
    <property type="molecule type" value="Genomic_DNA"/>
</dbReference>
<dbReference type="FunFam" id="1.10.10.10:FF:000018">
    <property type="entry name" value="DNA-binding response regulator ResD"/>
    <property type="match status" value="1"/>
</dbReference>
<feature type="DNA-binding region" description="OmpR/PhoB-type" evidence="4">
    <location>
        <begin position="65"/>
        <end position="164"/>
    </location>
</feature>
<dbReference type="GO" id="GO:0000976">
    <property type="term" value="F:transcription cis-regulatory region binding"/>
    <property type="evidence" value="ECO:0007669"/>
    <property type="project" value="TreeGrafter"/>
</dbReference>
<evidence type="ECO:0000256" key="3">
    <source>
        <dbReference type="ARBA" id="ARBA00023125"/>
    </source>
</evidence>
<comment type="caution">
    <text evidence="6">The sequence shown here is derived from an EMBL/GenBank/DDBJ whole genome shotgun (WGS) entry which is preliminary data.</text>
</comment>
<dbReference type="PANTHER" id="PTHR48111">
    <property type="entry name" value="REGULATOR OF RPOS"/>
    <property type="match status" value="1"/>
</dbReference>
<sequence length="167" mass="19283">MNKKALVISIDQKLCEWIYHQLKEGNNDIEAANDLLEGLSGLKENEYGSLIINKMDVMSYEEGKVEKIKCGDLLIDGANRSVYYRDQIIQLTPKEFDILYLLASNKGKVYSKHQIYNSVWKESYTFDDSNIMAHIRKLRKKIEPNPKNPIFILTVWGVGYKCSSNIE</sequence>
<dbReference type="SMART" id="SM00862">
    <property type="entry name" value="Trans_reg_C"/>
    <property type="match status" value="1"/>
</dbReference>
<dbReference type="InterPro" id="IPR036388">
    <property type="entry name" value="WH-like_DNA-bd_sf"/>
</dbReference>
<keyword evidence="3 4" id="KW-0238">DNA-binding</keyword>
<dbReference type="PANTHER" id="PTHR48111:SF2">
    <property type="entry name" value="RESPONSE REGULATOR SAER"/>
    <property type="match status" value="1"/>
</dbReference>
<dbReference type="GO" id="GO:0032993">
    <property type="term" value="C:protein-DNA complex"/>
    <property type="evidence" value="ECO:0007669"/>
    <property type="project" value="TreeGrafter"/>
</dbReference>
<name>A0A926EK13_9FIRM</name>
<dbReference type="GO" id="GO:0005829">
    <property type="term" value="C:cytosol"/>
    <property type="evidence" value="ECO:0007669"/>
    <property type="project" value="TreeGrafter"/>
</dbReference>
<reference evidence="6" key="1">
    <citation type="submission" date="2020-08" db="EMBL/GenBank/DDBJ databases">
        <title>Genome public.</title>
        <authorList>
            <person name="Liu C."/>
            <person name="Sun Q."/>
        </authorList>
    </citation>
    <scope>NUCLEOTIDE SEQUENCE</scope>
    <source>
        <strain evidence="6">NSJ-12</strain>
    </source>
</reference>
<dbReference type="Pfam" id="PF00486">
    <property type="entry name" value="Trans_reg_C"/>
    <property type="match status" value="1"/>
</dbReference>
<dbReference type="Gene3D" id="1.10.10.10">
    <property type="entry name" value="Winged helix-like DNA-binding domain superfamily/Winged helix DNA-binding domain"/>
    <property type="match status" value="1"/>
</dbReference>
<feature type="domain" description="OmpR/PhoB-type" evidence="5">
    <location>
        <begin position="65"/>
        <end position="164"/>
    </location>
</feature>
<organism evidence="6 7">
    <name type="scientific">Zhenhengia yiwuensis</name>
    <dbReference type="NCBI Taxonomy" id="2763666"/>
    <lineage>
        <taxon>Bacteria</taxon>
        <taxon>Bacillati</taxon>
        <taxon>Bacillota</taxon>
        <taxon>Clostridia</taxon>
        <taxon>Lachnospirales</taxon>
        <taxon>Lachnospiraceae</taxon>
        <taxon>Zhenhengia</taxon>
    </lineage>
</organism>
<dbReference type="InterPro" id="IPR001867">
    <property type="entry name" value="OmpR/PhoB-type_DNA-bd"/>
</dbReference>
<dbReference type="GO" id="GO:0006355">
    <property type="term" value="P:regulation of DNA-templated transcription"/>
    <property type="evidence" value="ECO:0007669"/>
    <property type="project" value="InterPro"/>
</dbReference>
<keyword evidence="2" id="KW-0902">Two-component regulatory system</keyword>